<gene>
    <name evidence="1" type="ORF">Syun_024098</name>
</gene>
<accession>A0AAP0I2Q1</accession>
<proteinExistence type="predicted"/>
<comment type="caution">
    <text evidence="1">The sequence shown here is derived from an EMBL/GenBank/DDBJ whole genome shotgun (WGS) entry which is preliminary data.</text>
</comment>
<name>A0AAP0I2Q1_9MAGN</name>
<evidence type="ECO:0000313" key="2">
    <source>
        <dbReference type="Proteomes" id="UP001420932"/>
    </source>
</evidence>
<dbReference type="AlphaFoldDB" id="A0AAP0I2Q1"/>
<protein>
    <submittedName>
        <fullName evidence="1">Uncharacterized protein</fullName>
    </submittedName>
</protein>
<dbReference type="Proteomes" id="UP001420932">
    <property type="component" value="Unassembled WGS sequence"/>
</dbReference>
<sequence length="58" mass="6534">MVFQKNKNKKMKVFTITVFFFFGPSHLVSGLSDKSGFALCRTRNEEGAPNGGSNLRHR</sequence>
<evidence type="ECO:0000313" key="1">
    <source>
        <dbReference type="EMBL" id="KAK9108087.1"/>
    </source>
</evidence>
<dbReference type="EMBL" id="JBBNAF010000010">
    <property type="protein sequence ID" value="KAK9108087.1"/>
    <property type="molecule type" value="Genomic_DNA"/>
</dbReference>
<keyword evidence="2" id="KW-1185">Reference proteome</keyword>
<reference evidence="1 2" key="1">
    <citation type="submission" date="2024-01" db="EMBL/GenBank/DDBJ databases">
        <title>Genome assemblies of Stephania.</title>
        <authorList>
            <person name="Yang L."/>
        </authorList>
    </citation>
    <scope>NUCLEOTIDE SEQUENCE [LARGE SCALE GENOMIC DNA]</scope>
    <source>
        <strain evidence="1">YNDBR</strain>
        <tissue evidence="1">Leaf</tissue>
    </source>
</reference>
<organism evidence="1 2">
    <name type="scientific">Stephania yunnanensis</name>
    <dbReference type="NCBI Taxonomy" id="152371"/>
    <lineage>
        <taxon>Eukaryota</taxon>
        <taxon>Viridiplantae</taxon>
        <taxon>Streptophyta</taxon>
        <taxon>Embryophyta</taxon>
        <taxon>Tracheophyta</taxon>
        <taxon>Spermatophyta</taxon>
        <taxon>Magnoliopsida</taxon>
        <taxon>Ranunculales</taxon>
        <taxon>Menispermaceae</taxon>
        <taxon>Menispermoideae</taxon>
        <taxon>Cissampelideae</taxon>
        <taxon>Stephania</taxon>
    </lineage>
</organism>